<dbReference type="AlphaFoldDB" id="A0A7C8Z8W7"/>
<dbReference type="EMBL" id="GISG01100479">
    <property type="protein sequence ID" value="MBA4636491.1"/>
    <property type="molecule type" value="Transcribed_RNA"/>
</dbReference>
<sequence>MKRAHLADEENERCEQAGHEVAAVTSLPESSSYGGEVSLTRPPLNRYTGTLSSSPFSNRALVLESSFLSARRTSFPFFTLSSTLSPTLLSAMSPAPILTSDIFSQLGSGSSLGAACATRIDITVPQKT</sequence>
<evidence type="ECO:0000313" key="1">
    <source>
        <dbReference type="EMBL" id="MBA4636491.1"/>
    </source>
</evidence>
<name>A0A7C8Z8W7_OPUST</name>
<accession>A0A7C8Z8W7</accession>
<organism evidence="1">
    <name type="scientific">Opuntia streptacantha</name>
    <name type="common">Prickly pear cactus</name>
    <name type="synonym">Opuntia cardona</name>
    <dbReference type="NCBI Taxonomy" id="393608"/>
    <lineage>
        <taxon>Eukaryota</taxon>
        <taxon>Viridiplantae</taxon>
        <taxon>Streptophyta</taxon>
        <taxon>Embryophyta</taxon>
        <taxon>Tracheophyta</taxon>
        <taxon>Spermatophyta</taxon>
        <taxon>Magnoliopsida</taxon>
        <taxon>eudicotyledons</taxon>
        <taxon>Gunneridae</taxon>
        <taxon>Pentapetalae</taxon>
        <taxon>Caryophyllales</taxon>
        <taxon>Cactineae</taxon>
        <taxon>Cactaceae</taxon>
        <taxon>Opuntioideae</taxon>
        <taxon>Opuntia</taxon>
    </lineage>
</organism>
<proteinExistence type="predicted"/>
<protein>
    <submittedName>
        <fullName evidence="1">Uncharacterized protein</fullName>
    </submittedName>
</protein>
<reference evidence="1" key="2">
    <citation type="submission" date="2020-07" db="EMBL/GenBank/DDBJ databases">
        <authorList>
            <person name="Vera ALvarez R."/>
            <person name="Arias-Moreno D.M."/>
            <person name="Jimenez-Jacinto V."/>
            <person name="Jimenez-Bremont J.F."/>
            <person name="Swaminathan K."/>
            <person name="Moose S.P."/>
            <person name="Guerrero-Gonzalez M.L."/>
            <person name="Marino-Ramirez L."/>
            <person name="Landsman D."/>
            <person name="Rodriguez-Kessler M."/>
            <person name="Delgado-Sanchez P."/>
        </authorList>
    </citation>
    <scope>NUCLEOTIDE SEQUENCE</scope>
    <source>
        <tissue evidence="1">Cladode</tissue>
    </source>
</reference>
<reference evidence="1" key="1">
    <citation type="journal article" date="2013" name="J. Plant Res.">
        <title>Effect of fungi and light on seed germination of three Opuntia species from semiarid lands of central Mexico.</title>
        <authorList>
            <person name="Delgado-Sanchez P."/>
            <person name="Jimenez-Bremont J.F."/>
            <person name="Guerrero-Gonzalez Mde L."/>
            <person name="Flores J."/>
        </authorList>
    </citation>
    <scope>NUCLEOTIDE SEQUENCE</scope>
    <source>
        <tissue evidence="1">Cladode</tissue>
    </source>
</reference>